<accession>A0ABX6LLS2</accession>
<protein>
    <submittedName>
        <fullName evidence="2">Uncharacterized protein</fullName>
    </submittedName>
</protein>
<evidence type="ECO:0000313" key="3">
    <source>
        <dbReference type="Proteomes" id="UP000503144"/>
    </source>
</evidence>
<keyword evidence="3" id="KW-1185">Reference proteome</keyword>
<dbReference type="Proteomes" id="UP000503144">
    <property type="component" value="Chromosome"/>
</dbReference>
<reference evidence="3" key="1">
    <citation type="submission" date="2020-04" db="EMBL/GenBank/DDBJ databases">
        <authorList>
            <person name="Kittiwongwattana C."/>
        </authorList>
    </citation>
    <scope>NUCLEOTIDE SEQUENCE [LARGE SCALE GENOMIC DNA]</scope>
    <source>
        <strain evidence="3">1303</strain>
    </source>
</reference>
<organism evidence="2 3">
    <name type="scientific">Chitinophaga oryzae</name>
    <dbReference type="NCBI Taxonomy" id="2725414"/>
    <lineage>
        <taxon>Bacteria</taxon>
        <taxon>Pseudomonadati</taxon>
        <taxon>Bacteroidota</taxon>
        <taxon>Chitinophagia</taxon>
        <taxon>Chitinophagales</taxon>
        <taxon>Chitinophagaceae</taxon>
        <taxon>Chitinophaga</taxon>
    </lineage>
</organism>
<feature type="compositionally biased region" description="Polar residues" evidence="1">
    <location>
        <begin position="8"/>
        <end position="18"/>
    </location>
</feature>
<name>A0ABX6LLS2_9BACT</name>
<proteinExistence type="predicted"/>
<feature type="region of interest" description="Disordered" evidence="1">
    <location>
        <begin position="1"/>
        <end position="27"/>
    </location>
</feature>
<dbReference type="RefSeq" id="WP_193114981.1">
    <property type="nucleotide sequence ID" value="NZ_CP051204.2"/>
</dbReference>
<evidence type="ECO:0000256" key="1">
    <source>
        <dbReference type="SAM" id="MobiDB-lite"/>
    </source>
</evidence>
<sequence>MKRKWWDIQTTTTVSNTPSRKHREDPEADVKKMVTVNKPGEKVEVKLKKTR</sequence>
<evidence type="ECO:0000313" key="2">
    <source>
        <dbReference type="EMBL" id="QJB41052.2"/>
    </source>
</evidence>
<gene>
    <name evidence="2" type="ORF">HF324_25695</name>
</gene>
<dbReference type="EMBL" id="CP051204">
    <property type="protein sequence ID" value="QJB41052.2"/>
    <property type="molecule type" value="Genomic_DNA"/>
</dbReference>
<reference evidence="2 3" key="2">
    <citation type="submission" date="2020-09" db="EMBL/GenBank/DDBJ databases">
        <authorList>
            <person name="Kittiwongwattana C."/>
        </authorList>
    </citation>
    <scope>NUCLEOTIDE SEQUENCE [LARGE SCALE GENOMIC DNA]</scope>
    <source>
        <strain evidence="2 3">1303</strain>
    </source>
</reference>